<accession>A0A2H0KUN8</accession>
<dbReference type="Proteomes" id="UP000229317">
    <property type="component" value="Unassembled WGS sequence"/>
</dbReference>
<dbReference type="GO" id="GO:0000027">
    <property type="term" value="P:ribosomal large subunit assembly"/>
    <property type="evidence" value="ECO:0007669"/>
    <property type="project" value="UniProtKB-UniRule"/>
</dbReference>
<dbReference type="EMBL" id="PCVO01000052">
    <property type="protein sequence ID" value="PIQ75015.1"/>
    <property type="molecule type" value="Genomic_DNA"/>
</dbReference>
<name>A0A2H0KUN8_9BACT</name>
<evidence type="ECO:0000256" key="4">
    <source>
        <dbReference type="ARBA" id="ARBA00035172"/>
    </source>
</evidence>
<dbReference type="GO" id="GO:0003735">
    <property type="term" value="F:structural constituent of ribosome"/>
    <property type="evidence" value="ECO:0007669"/>
    <property type="project" value="InterPro"/>
</dbReference>
<proteinExistence type="inferred from homology"/>
<dbReference type="PRINTS" id="PR00062">
    <property type="entry name" value="RIBOSOMALL20"/>
</dbReference>
<gene>
    <name evidence="5" type="primary">rplT</name>
    <name evidence="7" type="ORF">COV84_03505</name>
</gene>
<dbReference type="FunFam" id="1.10.1900.20:FF:000001">
    <property type="entry name" value="50S ribosomal protein L20"/>
    <property type="match status" value="1"/>
</dbReference>
<dbReference type="InterPro" id="IPR005813">
    <property type="entry name" value="Ribosomal_bL20"/>
</dbReference>
<dbReference type="NCBIfam" id="TIGR01032">
    <property type="entry name" value="rplT_bact"/>
    <property type="match status" value="1"/>
</dbReference>
<dbReference type="GO" id="GO:0005840">
    <property type="term" value="C:ribosome"/>
    <property type="evidence" value="ECO:0007669"/>
    <property type="project" value="UniProtKB-KW"/>
</dbReference>
<keyword evidence="2 5" id="KW-0689">Ribosomal protein</keyword>
<dbReference type="GO" id="GO:0019843">
    <property type="term" value="F:rRNA binding"/>
    <property type="evidence" value="ECO:0007669"/>
    <property type="project" value="UniProtKB-UniRule"/>
</dbReference>
<reference evidence="7 8" key="1">
    <citation type="submission" date="2017-09" db="EMBL/GenBank/DDBJ databases">
        <title>Depth-based differentiation of microbial function through sediment-hosted aquifers and enrichment of novel symbionts in the deep terrestrial subsurface.</title>
        <authorList>
            <person name="Probst A.J."/>
            <person name="Ladd B."/>
            <person name="Jarett J.K."/>
            <person name="Geller-Mcgrath D.E."/>
            <person name="Sieber C.M."/>
            <person name="Emerson J.B."/>
            <person name="Anantharaman K."/>
            <person name="Thomas B.C."/>
            <person name="Malmstrom R."/>
            <person name="Stieglmeier M."/>
            <person name="Klingl A."/>
            <person name="Woyke T."/>
            <person name="Ryan C.M."/>
            <person name="Banfield J.F."/>
        </authorList>
    </citation>
    <scope>NUCLEOTIDE SEQUENCE [LARGE SCALE GENOMIC DNA]</scope>
    <source>
        <strain evidence="7">CG11_big_fil_rev_8_21_14_0_20_40_15</strain>
    </source>
</reference>
<keyword evidence="5 6" id="KW-0699">rRNA-binding</keyword>
<comment type="similarity">
    <text evidence="1 5 6">Belongs to the bacterial ribosomal protein bL20 family.</text>
</comment>
<evidence type="ECO:0000256" key="2">
    <source>
        <dbReference type="ARBA" id="ARBA00022980"/>
    </source>
</evidence>
<dbReference type="Gene3D" id="1.10.1900.20">
    <property type="entry name" value="Ribosomal protein L20"/>
    <property type="match status" value="1"/>
</dbReference>
<comment type="caution">
    <text evidence="7">The sequence shown here is derived from an EMBL/GenBank/DDBJ whole genome shotgun (WGS) entry which is preliminary data.</text>
</comment>
<dbReference type="CDD" id="cd07026">
    <property type="entry name" value="Ribosomal_L20"/>
    <property type="match status" value="1"/>
</dbReference>
<dbReference type="Gene3D" id="6.10.160.10">
    <property type="match status" value="1"/>
</dbReference>
<protein>
    <recommendedName>
        <fullName evidence="4 5">Large ribosomal subunit protein bL20</fullName>
    </recommendedName>
</protein>
<evidence type="ECO:0000313" key="8">
    <source>
        <dbReference type="Proteomes" id="UP000229317"/>
    </source>
</evidence>
<organism evidence="7 8">
    <name type="scientific">Candidatus Portnoybacteria bacterium CG11_big_fil_rev_8_21_14_0_20_40_15</name>
    <dbReference type="NCBI Taxonomy" id="1974817"/>
    <lineage>
        <taxon>Bacteria</taxon>
        <taxon>Candidatus Portnoyibacteriota</taxon>
    </lineage>
</organism>
<evidence type="ECO:0000256" key="3">
    <source>
        <dbReference type="ARBA" id="ARBA00023274"/>
    </source>
</evidence>
<dbReference type="GO" id="GO:0006412">
    <property type="term" value="P:translation"/>
    <property type="evidence" value="ECO:0007669"/>
    <property type="project" value="InterPro"/>
</dbReference>
<evidence type="ECO:0000256" key="6">
    <source>
        <dbReference type="RuleBase" id="RU000560"/>
    </source>
</evidence>
<comment type="function">
    <text evidence="5 6">Binds directly to 23S ribosomal RNA and is necessary for the in vitro assembly process of the 50S ribosomal subunit. It is not involved in the protein synthesizing functions of that subunit.</text>
</comment>
<dbReference type="PANTHER" id="PTHR10986">
    <property type="entry name" value="39S RIBOSOMAL PROTEIN L20"/>
    <property type="match status" value="1"/>
</dbReference>
<evidence type="ECO:0000256" key="1">
    <source>
        <dbReference type="ARBA" id="ARBA00007698"/>
    </source>
</evidence>
<dbReference type="AlphaFoldDB" id="A0A2H0KUN8"/>
<dbReference type="GO" id="GO:1990904">
    <property type="term" value="C:ribonucleoprotein complex"/>
    <property type="evidence" value="ECO:0007669"/>
    <property type="project" value="UniProtKB-KW"/>
</dbReference>
<evidence type="ECO:0000313" key="7">
    <source>
        <dbReference type="EMBL" id="PIQ75015.1"/>
    </source>
</evidence>
<dbReference type="SUPFAM" id="SSF74731">
    <property type="entry name" value="Ribosomal protein L20"/>
    <property type="match status" value="1"/>
</dbReference>
<dbReference type="InterPro" id="IPR035566">
    <property type="entry name" value="Ribosomal_protein_bL20_C"/>
</dbReference>
<sequence>MARVKRAVGAHKKRRKILKMASGYMWSRSSRYRQAKDAVRHALSRAYFDRRKKKADFRTLWNIQINAACREQGVTYSRFINALKKKNILLDRKILADLAQNNPETFKKIAEFATK</sequence>
<keyword evidence="5 6" id="KW-0694">RNA-binding</keyword>
<dbReference type="HAMAP" id="MF_00382">
    <property type="entry name" value="Ribosomal_bL20"/>
    <property type="match status" value="1"/>
</dbReference>
<dbReference type="Pfam" id="PF00453">
    <property type="entry name" value="Ribosomal_L20"/>
    <property type="match status" value="1"/>
</dbReference>
<keyword evidence="3 5" id="KW-0687">Ribonucleoprotein</keyword>
<evidence type="ECO:0000256" key="5">
    <source>
        <dbReference type="HAMAP-Rule" id="MF_00382"/>
    </source>
</evidence>